<proteinExistence type="predicted"/>
<dbReference type="Gene3D" id="3.30.160.250">
    <property type="match status" value="1"/>
</dbReference>
<name>A0A1G2FF65_9BACT</name>
<gene>
    <name evidence="1" type="ORF">A3J64_02945</name>
</gene>
<dbReference type="SUPFAM" id="SSF143100">
    <property type="entry name" value="TTHA1013/TTHA0281-like"/>
    <property type="match status" value="1"/>
</dbReference>
<dbReference type="Proteomes" id="UP000177061">
    <property type="component" value="Unassembled WGS sequence"/>
</dbReference>
<evidence type="ECO:0008006" key="3">
    <source>
        <dbReference type="Google" id="ProtNLM"/>
    </source>
</evidence>
<dbReference type="InterPro" id="IPR035069">
    <property type="entry name" value="TTHA1013/TTHA0281-like"/>
</dbReference>
<organism evidence="1 2">
    <name type="scientific">Candidatus Portnoybacteria bacterium RIFCSPHIGHO2_12_FULL_38_9</name>
    <dbReference type="NCBI Taxonomy" id="1801997"/>
    <lineage>
        <taxon>Bacteria</taxon>
        <taxon>Candidatus Portnoyibacteriota</taxon>
    </lineage>
</organism>
<dbReference type="AlphaFoldDB" id="A0A1G2FF65"/>
<dbReference type="EMBL" id="MHNB01000028">
    <property type="protein sequence ID" value="OGZ36280.1"/>
    <property type="molecule type" value="Genomic_DNA"/>
</dbReference>
<comment type="caution">
    <text evidence="1">The sequence shown here is derived from an EMBL/GenBank/DDBJ whole genome shotgun (WGS) entry which is preliminary data.</text>
</comment>
<accession>A0A1G2FF65</accession>
<dbReference type="STRING" id="1801997.A3J64_02945"/>
<evidence type="ECO:0000313" key="2">
    <source>
        <dbReference type="Proteomes" id="UP000177061"/>
    </source>
</evidence>
<reference evidence="1 2" key="1">
    <citation type="journal article" date="2016" name="Nat. Commun.">
        <title>Thousands of microbial genomes shed light on interconnected biogeochemical processes in an aquifer system.</title>
        <authorList>
            <person name="Anantharaman K."/>
            <person name="Brown C.T."/>
            <person name="Hug L.A."/>
            <person name="Sharon I."/>
            <person name="Castelle C.J."/>
            <person name="Probst A.J."/>
            <person name="Thomas B.C."/>
            <person name="Singh A."/>
            <person name="Wilkins M.J."/>
            <person name="Karaoz U."/>
            <person name="Brodie E.L."/>
            <person name="Williams K.H."/>
            <person name="Hubbard S.S."/>
            <person name="Banfield J.F."/>
        </authorList>
    </citation>
    <scope>NUCLEOTIDE SEQUENCE [LARGE SCALE GENOMIC DNA]</scope>
</reference>
<evidence type="ECO:0000313" key="1">
    <source>
        <dbReference type="EMBL" id="OGZ36280.1"/>
    </source>
</evidence>
<sequence length="87" mass="10103">MQLNLTSQIWKEGKMYVSYNPELDISTCGRTLNEAKKNLKEAIEAFLEEAEKMGTLKQILKESGFVLEKRKWQAPEFLGWERIPIAI</sequence>
<protein>
    <recommendedName>
        <fullName evidence="3">HicB-like antitoxin of toxin-antitoxin system domain-containing protein</fullName>
    </recommendedName>
</protein>